<protein>
    <submittedName>
        <fullName evidence="2">Uncharacterized protein</fullName>
    </submittedName>
</protein>
<organism evidence="2 3">
    <name type="scientific">Dreissena polymorpha</name>
    <name type="common">Zebra mussel</name>
    <name type="synonym">Mytilus polymorpha</name>
    <dbReference type="NCBI Taxonomy" id="45954"/>
    <lineage>
        <taxon>Eukaryota</taxon>
        <taxon>Metazoa</taxon>
        <taxon>Spiralia</taxon>
        <taxon>Lophotrochozoa</taxon>
        <taxon>Mollusca</taxon>
        <taxon>Bivalvia</taxon>
        <taxon>Autobranchia</taxon>
        <taxon>Heteroconchia</taxon>
        <taxon>Euheterodonta</taxon>
        <taxon>Imparidentia</taxon>
        <taxon>Neoheterodontei</taxon>
        <taxon>Myida</taxon>
        <taxon>Dreissenoidea</taxon>
        <taxon>Dreissenidae</taxon>
        <taxon>Dreissena</taxon>
    </lineage>
</organism>
<gene>
    <name evidence="2" type="ORF">DPMN_177177</name>
</gene>
<name>A0A9D4E9S2_DREPO</name>
<reference evidence="2" key="2">
    <citation type="submission" date="2020-11" db="EMBL/GenBank/DDBJ databases">
        <authorList>
            <person name="McCartney M.A."/>
            <person name="Auch B."/>
            <person name="Kono T."/>
            <person name="Mallez S."/>
            <person name="Becker A."/>
            <person name="Gohl D.M."/>
            <person name="Silverstein K.A.T."/>
            <person name="Koren S."/>
            <person name="Bechman K.B."/>
            <person name="Herman A."/>
            <person name="Abrahante J.E."/>
            <person name="Garbe J."/>
        </authorList>
    </citation>
    <scope>NUCLEOTIDE SEQUENCE</scope>
    <source>
        <strain evidence="2">Duluth1</strain>
        <tissue evidence="2">Whole animal</tissue>
    </source>
</reference>
<feature type="coiled-coil region" evidence="1">
    <location>
        <begin position="35"/>
        <end position="76"/>
    </location>
</feature>
<accession>A0A9D4E9S2</accession>
<evidence type="ECO:0000256" key="1">
    <source>
        <dbReference type="SAM" id="Coils"/>
    </source>
</evidence>
<comment type="caution">
    <text evidence="2">The sequence shown here is derived from an EMBL/GenBank/DDBJ whole genome shotgun (WGS) entry which is preliminary data.</text>
</comment>
<keyword evidence="3" id="KW-1185">Reference proteome</keyword>
<reference evidence="2" key="1">
    <citation type="journal article" date="2019" name="bioRxiv">
        <title>The Genome of the Zebra Mussel, Dreissena polymorpha: A Resource for Invasive Species Research.</title>
        <authorList>
            <person name="McCartney M.A."/>
            <person name="Auch B."/>
            <person name="Kono T."/>
            <person name="Mallez S."/>
            <person name="Zhang Y."/>
            <person name="Obille A."/>
            <person name="Becker A."/>
            <person name="Abrahante J.E."/>
            <person name="Garbe J."/>
            <person name="Badalamenti J.P."/>
            <person name="Herman A."/>
            <person name="Mangelson H."/>
            <person name="Liachko I."/>
            <person name="Sullivan S."/>
            <person name="Sone E.D."/>
            <person name="Koren S."/>
            <person name="Silverstein K.A.T."/>
            <person name="Beckman K.B."/>
            <person name="Gohl D.M."/>
        </authorList>
    </citation>
    <scope>NUCLEOTIDE SEQUENCE</scope>
    <source>
        <strain evidence="2">Duluth1</strain>
        <tissue evidence="2">Whole animal</tissue>
    </source>
</reference>
<dbReference type="AlphaFoldDB" id="A0A9D4E9S2"/>
<evidence type="ECO:0000313" key="2">
    <source>
        <dbReference type="EMBL" id="KAH3775771.1"/>
    </source>
</evidence>
<proteinExistence type="predicted"/>
<dbReference type="SUPFAM" id="SSF46579">
    <property type="entry name" value="Prefoldin"/>
    <property type="match status" value="1"/>
</dbReference>
<dbReference type="EMBL" id="JAIWYP010000009">
    <property type="protein sequence ID" value="KAH3775771.1"/>
    <property type="molecule type" value="Genomic_DNA"/>
</dbReference>
<keyword evidence="1" id="KW-0175">Coiled coil</keyword>
<sequence length="143" mass="16680">MACQTEDFSEEVVVLPESLTYYDNYYSTFKSFTDIDRLSEQLKQCTAKCDHLEKTIDELNATISEYEANRVCLEKICEDRHAVIIFTGFINNGTFNAFFFKYVETKSEKLNYWRGRNVSGEDPPKYQTHSTGRPVKKRILSTK</sequence>
<dbReference type="Proteomes" id="UP000828390">
    <property type="component" value="Unassembled WGS sequence"/>
</dbReference>
<evidence type="ECO:0000313" key="3">
    <source>
        <dbReference type="Proteomes" id="UP000828390"/>
    </source>
</evidence>